<evidence type="ECO:0000256" key="1">
    <source>
        <dbReference type="ARBA" id="ARBA00004571"/>
    </source>
</evidence>
<evidence type="ECO:0000256" key="9">
    <source>
        <dbReference type="ARBA" id="ARBA00023065"/>
    </source>
</evidence>
<reference evidence="18 19" key="1">
    <citation type="submission" date="2016-10" db="EMBL/GenBank/DDBJ databases">
        <authorList>
            <person name="de Groot N.N."/>
        </authorList>
    </citation>
    <scope>NUCLEOTIDE SEQUENCE [LARGE SCALE GENOMIC DNA]</scope>
    <source>
        <strain evidence="18 19">AA1</strain>
    </source>
</reference>
<dbReference type="GO" id="GO:0009279">
    <property type="term" value="C:cell outer membrane"/>
    <property type="evidence" value="ECO:0007669"/>
    <property type="project" value="UniProtKB-SubCell"/>
</dbReference>
<protein>
    <submittedName>
        <fullName evidence="18">Polysaccharide export outer membrane protein</fullName>
    </submittedName>
</protein>
<dbReference type="InterPro" id="IPR049712">
    <property type="entry name" value="Poly_export"/>
</dbReference>
<dbReference type="Pfam" id="PF22461">
    <property type="entry name" value="SLBB_2"/>
    <property type="match status" value="1"/>
</dbReference>
<dbReference type="Gene3D" id="3.30.1950.10">
    <property type="entry name" value="wza like domain"/>
    <property type="match status" value="1"/>
</dbReference>
<evidence type="ECO:0000256" key="3">
    <source>
        <dbReference type="ARBA" id="ARBA00022448"/>
    </source>
</evidence>
<dbReference type="AlphaFoldDB" id="A0A1G5EUN4"/>
<keyword evidence="6" id="KW-0812">Transmembrane</keyword>
<evidence type="ECO:0000256" key="4">
    <source>
        <dbReference type="ARBA" id="ARBA00022452"/>
    </source>
</evidence>
<dbReference type="RefSeq" id="WP_092210646.1">
    <property type="nucleotide sequence ID" value="NZ_FMUX01000006.1"/>
</dbReference>
<comment type="subcellular location">
    <subcellularLocation>
        <location evidence="1">Cell outer membrane</location>
        <topology evidence="1">Multi-pass membrane protein</topology>
    </subcellularLocation>
</comment>
<dbReference type="InterPro" id="IPR003715">
    <property type="entry name" value="Poly_export_N"/>
</dbReference>
<dbReference type="OrthoDB" id="193635at2"/>
<dbReference type="GO" id="GO:0015288">
    <property type="term" value="F:porin activity"/>
    <property type="evidence" value="ECO:0007669"/>
    <property type="project" value="UniProtKB-KW"/>
</dbReference>
<keyword evidence="14" id="KW-0449">Lipoprotein</keyword>
<evidence type="ECO:0000256" key="2">
    <source>
        <dbReference type="ARBA" id="ARBA00009450"/>
    </source>
</evidence>
<keyword evidence="4" id="KW-1134">Transmembrane beta strand</keyword>
<keyword evidence="19" id="KW-1185">Reference proteome</keyword>
<organism evidence="18 19">
    <name type="scientific">Desulfoluna spongiiphila</name>
    <dbReference type="NCBI Taxonomy" id="419481"/>
    <lineage>
        <taxon>Bacteria</taxon>
        <taxon>Pseudomonadati</taxon>
        <taxon>Thermodesulfobacteriota</taxon>
        <taxon>Desulfobacteria</taxon>
        <taxon>Desulfobacterales</taxon>
        <taxon>Desulfolunaceae</taxon>
        <taxon>Desulfoluna</taxon>
    </lineage>
</organism>
<dbReference type="PANTHER" id="PTHR33619">
    <property type="entry name" value="POLYSACCHARIDE EXPORT PROTEIN GFCE-RELATED"/>
    <property type="match status" value="1"/>
</dbReference>
<gene>
    <name evidence="18" type="ORF">SAMN05216233_106215</name>
</gene>
<evidence type="ECO:0000256" key="5">
    <source>
        <dbReference type="ARBA" id="ARBA00022597"/>
    </source>
</evidence>
<sequence length="346" mass="38750">MSQSPRRPIHPPILIPLLLYLLLISACATKPLEVADDTTFSRNSFRTEIPFADPEVIRLHEANLTHEYIIGSGDLLTVDIWNRPKLSGEHVVGPYGNITLPMLGEFKIGGMNRKKASKIITGLYREYYEEPIATVKIIKYMNNRVYVLGRVANPGVIHFSGQATLLEALAMAGGLPTRDKTIFLSKCYIVRGKNQIIWIDLLKLLQRANLKLNISLANNDIIYIPESMDAAVFVMGEVENPGSYQIQTTGLSILDAINLAGGPTEDAQTNKIRLIREMEEQEGVKTIDMELMLATGNLSDNFLLLDNDIIYIPKKGIATFNYYLRQIDPFLRTFISGTIIHDTLTD</sequence>
<evidence type="ECO:0000256" key="14">
    <source>
        <dbReference type="ARBA" id="ARBA00023288"/>
    </source>
</evidence>
<keyword evidence="12" id="KW-0564">Palmitate</keyword>
<comment type="similarity">
    <text evidence="2">Belongs to the BexD/CtrA/VexA family.</text>
</comment>
<keyword evidence="10" id="KW-0626">Porin</keyword>
<evidence type="ECO:0000256" key="11">
    <source>
        <dbReference type="ARBA" id="ARBA00023136"/>
    </source>
</evidence>
<evidence type="ECO:0000256" key="6">
    <source>
        <dbReference type="ARBA" id="ARBA00022692"/>
    </source>
</evidence>
<evidence type="ECO:0000313" key="19">
    <source>
        <dbReference type="Proteomes" id="UP000198870"/>
    </source>
</evidence>
<dbReference type="Pfam" id="PF02563">
    <property type="entry name" value="Poly_export"/>
    <property type="match status" value="1"/>
</dbReference>
<accession>A0A1G5EUN4</accession>
<evidence type="ECO:0000259" key="16">
    <source>
        <dbReference type="Pfam" id="PF10531"/>
    </source>
</evidence>
<evidence type="ECO:0000256" key="13">
    <source>
        <dbReference type="ARBA" id="ARBA00023237"/>
    </source>
</evidence>
<dbReference type="Proteomes" id="UP000198870">
    <property type="component" value="Unassembled WGS sequence"/>
</dbReference>
<dbReference type="GO" id="GO:0046930">
    <property type="term" value="C:pore complex"/>
    <property type="evidence" value="ECO:0007669"/>
    <property type="project" value="UniProtKB-KW"/>
</dbReference>
<keyword evidence="8" id="KW-0625">Polysaccharide transport</keyword>
<dbReference type="PANTHER" id="PTHR33619:SF3">
    <property type="entry name" value="POLYSACCHARIDE EXPORT PROTEIN GFCE-RELATED"/>
    <property type="match status" value="1"/>
</dbReference>
<dbReference type="GO" id="GO:0006811">
    <property type="term" value="P:monoatomic ion transport"/>
    <property type="evidence" value="ECO:0007669"/>
    <property type="project" value="UniProtKB-KW"/>
</dbReference>
<feature type="domain" description="Soluble ligand binding" evidence="16">
    <location>
        <begin position="144"/>
        <end position="184"/>
    </location>
</feature>
<dbReference type="InterPro" id="IPR019554">
    <property type="entry name" value="Soluble_ligand-bd"/>
</dbReference>
<name>A0A1G5EUN4_9BACT</name>
<dbReference type="Pfam" id="PF10531">
    <property type="entry name" value="SLBB"/>
    <property type="match status" value="1"/>
</dbReference>
<dbReference type="Gene3D" id="3.10.560.10">
    <property type="entry name" value="Outer membrane lipoprotein wza domain like"/>
    <property type="match status" value="2"/>
</dbReference>
<evidence type="ECO:0000259" key="17">
    <source>
        <dbReference type="Pfam" id="PF22461"/>
    </source>
</evidence>
<evidence type="ECO:0000256" key="12">
    <source>
        <dbReference type="ARBA" id="ARBA00023139"/>
    </source>
</evidence>
<evidence type="ECO:0000256" key="7">
    <source>
        <dbReference type="ARBA" id="ARBA00022729"/>
    </source>
</evidence>
<evidence type="ECO:0000259" key="15">
    <source>
        <dbReference type="Pfam" id="PF02563"/>
    </source>
</evidence>
<evidence type="ECO:0000256" key="10">
    <source>
        <dbReference type="ARBA" id="ARBA00023114"/>
    </source>
</evidence>
<keyword evidence="11" id="KW-0472">Membrane</keyword>
<evidence type="ECO:0000256" key="8">
    <source>
        <dbReference type="ARBA" id="ARBA00023047"/>
    </source>
</evidence>
<keyword evidence="9" id="KW-0406">Ion transport</keyword>
<dbReference type="PROSITE" id="PS51257">
    <property type="entry name" value="PROKAR_LIPOPROTEIN"/>
    <property type="match status" value="1"/>
</dbReference>
<keyword evidence="3" id="KW-0813">Transport</keyword>
<keyword evidence="5" id="KW-0762">Sugar transport</keyword>
<keyword evidence="7" id="KW-0732">Signal</keyword>
<dbReference type="STRING" id="419481.SAMN05216233_106215"/>
<feature type="domain" description="Polysaccharide export protein N-terminal" evidence="15">
    <location>
        <begin position="65"/>
        <end position="137"/>
    </location>
</feature>
<feature type="domain" description="SLBB" evidence="17">
    <location>
        <begin position="232"/>
        <end position="312"/>
    </location>
</feature>
<dbReference type="InterPro" id="IPR054765">
    <property type="entry name" value="SLBB_dom"/>
</dbReference>
<dbReference type="GO" id="GO:0015159">
    <property type="term" value="F:polysaccharide transmembrane transporter activity"/>
    <property type="evidence" value="ECO:0007669"/>
    <property type="project" value="InterPro"/>
</dbReference>
<dbReference type="EMBL" id="FMUX01000006">
    <property type="protein sequence ID" value="SCY30390.1"/>
    <property type="molecule type" value="Genomic_DNA"/>
</dbReference>
<evidence type="ECO:0000313" key="18">
    <source>
        <dbReference type="EMBL" id="SCY30390.1"/>
    </source>
</evidence>
<keyword evidence="13" id="KW-0998">Cell outer membrane</keyword>
<proteinExistence type="inferred from homology"/>